<dbReference type="EMBL" id="FQ790246">
    <property type="protein sequence ID" value="CCD42565.1"/>
    <property type="molecule type" value="Genomic_DNA"/>
</dbReference>
<evidence type="ECO:0000313" key="3">
    <source>
        <dbReference type="Proteomes" id="UP000008177"/>
    </source>
</evidence>
<organism evidence="2 3">
    <name type="scientific">Botryotinia fuckeliana (strain T4)</name>
    <name type="common">Noble rot fungus</name>
    <name type="synonym">Botrytis cinerea</name>
    <dbReference type="NCBI Taxonomy" id="999810"/>
    <lineage>
        <taxon>Eukaryota</taxon>
        <taxon>Fungi</taxon>
        <taxon>Dikarya</taxon>
        <taxon>Ascomycota</taxon>
        <taxon>Pezizomycotina</taxon>
        <taxon>Leotiomycetes</taxon>
        <taxon>Helotiales</taxon>
        <taxon>Sclerotiniaceae</taxon>
        <taxon>Botrytis</taxon>
    </lineage>
</organism>
<dbReference type="OrthoDB" id="3545889at2759"/>
<name>G2XNV9_BOTF4</name>
<sequence>MSNLFPCAHVWFQQTQVGKLPPLYLSSRPSESKLKHMEHHWYQIIQQYRDMPGEKALDIIMLQEELEKGMSREKRIAVQEYVFNVEDPERRAMLEVWLARFPGFMLRTDRLVDFGVADTRKKVGTRNGWQSWLEEWKLCASYQGRILTLSGGLTSTDKSTRLPATLFWTQNWSFQETTFKHHTASSELLYVSLQNLPDKASWNTYLKIANLNEYLQENKIEEPNFDVDTAAPRVLDEIERKNNQGDREVEPYCEGSK</sequence>
<dbReference type="Proteomes" id="UP000008177">
    <property type="component" value="Unplaced contigs"/>
</dbReference>
<reference evidence="3" key="1">
    <citation type="journal article" date="2011" name="PLoS Genet.">
        <title>Genomic analysis of the necrotrophic fungal pathogens Sclerotinia sclerotiorum and Botrytis cinerea.</title>
        <authorList>
            <person name="Amselem J."/>
            <person name="Cuomo C.A."/>
            <person name="van Kan J.A."/>
            <person name="Viaud M."/>
            <person name="Benito E.P."/>
            <person name="Couloux A."/>
            <person name="Coutinho P.M."/>
            <person name="de Vries R.P."/>
            <person name="Dyer P.S."/>
            <person name="Fillinger S."/>
            <person name="Fournier E."/>
            <person name="Gout L."/>
            <person name="Hahn M."/>
            <person name="Kohn L."/>
            <person name="Lapalu N."/>
            <person name="Plummer K.M."/>
            <person name="Pradier J.M."/>
            <person name="Quevillon E."/>
            <person name="Sharon A."/>
            <person name="Simon A."/>
            <person name="ten Have A."/>
            <person name="Tudzynski B."/>
            <person name="Tudzynski P."/>
            <person name="Wincker P."/>
            <person name="Andrew M."/>
            <person name="Anthouard V."/>
            <person name="Beever R.E."/>
            <person name="Beffa R."/>
            <person name="Benoit I."/>
            <person name="Bouzid O."/>
            <person name="Brault B."/>
            <person name="Chen Z."/>
            <person name="Choquer M."/>
            <person name="Collemare J."/>
            <person name="Cotton P."/>
            <person name="Danchin E.G."/>
            <person name="Da Silva C."/>
            <person name="Gautier A."/>
            <person name="Giraud C."/>
            <person name="Giraud T."/>
            <person name="Gonzalez C."/>
            <person name="Grossetete S."/>
            <person name="Guldener U."/>
            <person name="Henrissat B."/>
            <person name="Howlett B.J."/>
            <person name="Kodira C."/>
            <person name="Kretschmer M."/>
            <person name="Lappartient A."/>
            <person name="Leroch M."/>
            <person name="Levis C."/>
            <person name="Mauceli E."/>
            <person name="Neuveglise C."/>
            <person name="Oeser B."/>
            <person name="Pearson M."/>
            <person name="Poulain J."/>
            <person name="Poussereau N."/>
            <person name="Quesneville H."/>
            <person name="Rascle C."/>
            <person name="Schumacher J."/>
            <person name="Segurens B."/>
            <person name="Sexton A."/>
            <person name="Silva E."/>
            <person name="Sirven C."/>
            <person name="Soanes D.M."/>
            <person name="Talbot N.J."/>
            <person name="Templeton M."/>
            <person name="Yandava C."/>
            <person name="Yarden O."/>
            <person name="Zeng Q."/>
            <person name="Rollins J.A."/>
            <person name="Lebrun M.H."/>
            <person name="Dickman M."/>
        </authorList>
    </citation>
    <scope>NUCLEOTIDE SEQUENCE [LARGE SCALE GENOMIC DNA]</scope>
    <source>
        <strain evidence="3">T4</strain>
    </source>
</reference>
<protein>
    <submittedName>
        <fullName evidence="2">Uncharacterized protein</fullName>
    </submittedName>
</protein>
<feature type="region of interest" description="Disordered" evidence="1">
    <location>
        <begin position="236"/>
        <end position="257"/>
    </location>
</feature>
<accession>G2XNV9</accession>
<gene>
    <name evidence="2" type="ORF">BofuT4_P076480.1</name>
</gene>
<dbReference type="HOGENOM" id="CLU_1081796_0_0_1"/>
<dbReference type="InParanoid" id="G2XNV9"/>
<evidence type="ECO:0000256" key="1">
    <source>
        <dbReference type="SAM" id="MobiDB-lite"/>
    </source>
</evidence>
<evidence type="ECO:0000313" key="2">
    <source>
        <dbReference type="EMBL" id="CCD42565.1"/>
    </source>
</evidence>
<proteinExistence type="predicted"/>
<dbReference type="AlphaFoldDB" id="G2XNV9"/>